<proteinExistence type="predicted"/>
<accession>A0A6J5MT47</accession>
<dbReference type="EMBL" id="LR796527">
    <property type="protein sequence ID" value="CAB4149958.1"/>
    <property type="molecule type" value="Genomic_DNA"/>
</dbReference>
<protein>
    <submittedName>
        <fullName evidence="1">Uncharacterized protein</fullName>
    </submittedName>
</protein>
<organism evidence="1">
    <name type="scientific">uncultured Caudovirales phage</name>
    <dbReference type="NCBI Taxonomy" id="2100421"/>
    <lineage>
        <taxon>Viruses</taxon>
        <taxon>Duplodnaviria</taxon>
        <taxon>Heunggongvirae</taxon>
        <taxon>Uroviricota</taxon>
        <taxon>Caudoviricetes</taxon>
        <taxon>Peduoviridae</taxon>
        <taxon>Maltschvirus</taxon>
        <taxon>Maltschvirus maltsch</taxon>
    </lineage>
</organism>
<sequence>MSPSRLNVKNFIEVRFQFEGIHHWPEAPREVDFLRDKHRHIFHVRARMNVSHDDRELEFILVQHKLKALVSCFGYDLGRLSCEQIAYEILKYCVQDLGRSEIEVEVSEDGENGAVVRYG</sequence>
<name>A0A6J5MT47_9CAUD</name>
<gene>
    <name evidence="1" type="ORF">UFOVP558_53</name>
</gene>
<evidence type="ECO:0000313" key="1">
    <source>
        <dbReference type="EMBL" id="CAB4149958.1"/>
    </source>
</evidence>
<reference evidence="1" key="1">
    <citation type="submission" date="2020-04" db="EMBL/GenBank/DDBJ databases">
        <authorList>
            <person name="Chiriac C."/>
            <person name="Salcher M."/>
            <person name="Ghai R."/>
            <person name="Kavagutti S V."/>
        </authorList>
    </citation>
    <scope>NUCLEOTIDE SEQUENCE</scope>
</reference>